<protein>
    <recommendedName>
        <fullName evidence="1">Glyoxalase/fosfomycin resistance/dioxygenase domain-containing protein</fullName>
    </recommendedName>
</protein>
<keyword evidence="3" id="KW-1185">Reference proteome</keyword>
<accession>A0A1H8GY22</accession>
<reference evidence="2 3" key="1">
    <citation type="submission" date="2016-10" db="EMBL/GenBank/DDBJ databases">
        <authorList>
            <person name="de Groot N.N."/>
        </authorList>
    </citation>
    <scope>NUCLEOTIDE SEQUENCE [LARGE SCALE GENOMIC DNA]</scope>
    <source>
        <strain evidence="2 3">DSM 43357</strain>
    </source>
</reference>
<evidence type="ECO:0000313" key="3">
    <source>
        <dbReference type="Proteomes" id="UP000198953"/>
    </source>
</evidence>
<dbReference type="OrthoDB" id="4211605at2"/>
<sequence length="124" mass="13593">MLASFCPVICTSRLGESREFYTRLFGFKVTHEGEWCVGLGRPGSPPHELTLVDHSHPAVPDGQLFPVRAVRITLESDVGEEEFRRAVKRHGSDERASACHRDPESGGLVVMDPNGVLIDVVTPA</sequence>
<gene>
    <name evidence="2" type="ORF">SAMN05660976_07684</name>
</gene>
<proteinExistence type="predicted"/>
<dbReference type="Proteomes" id="UP000198953">
    <property type="component" value="Unassembled WGS sequence"/>
</dbReference>
<name>A0A1H8GY22_9ACTN</name>
<evidence type="ECO:0000259" key="1">
    <source>
        <dbReference type="Pfam" id="PF00903"/>
    </source>
</evidence>
<dbReference type="SUPFAM" id="SSF54593">
    <property type="entry name" value="Glyoxalase/Bleomycin resistance protein/Dihydroxybiphenyl dioxygenase"/>
    <property type="match status" value="1"/>
</dbReference>
<dbReference type="Pfam" id="PF00903">
    <property type="entry name" value="Glyoxalase"/>
    <property type="match status" value="1"/>
</dbReference>
<dbReference type="Gene3D" id="3.30.720.120">
    <property type="match status" value="1"/>
</dbReference>
<dbReference type="InterPro" id="IPR004360">
    <property type="entry name" value="Glyas_Fos-R_dOase_dom"/>
</dbReference>
<organism evidence="2 3">
    <name type="scientific">Nonomuraea pusilla</name>
    <dbReference type="NCBI Taxonomy" id="46177"/>
    <lineage>
        <taxon>Bacteria</taxon>
        <taxon>Bacillati</taxon>
        <taxon>Actinomycetota</taxon>
        <taxon>Actinomycetes</taxon>
        <taxon>Streptosporangiales</taxon>
        <taxon>Streptosporangiaceae</taxon>
        <taxon>Nonomuraea</taxon>
    </lineage>
</organism>
<feature type="domain" description="Glyoxalase/fosfomycin resistance/dioxygenase" evidence="1">
    <location>
        <begin position="8"/>
        <end position="119"/>
    </location>
</feature>
<dbReference type="EMBL" id="FOBF01000027">
    <property type="protein sequence ID" value="SEN48690.1"/>
    <property type="molecule type" value="Genomic_DNA"/>
</dbReference>
<dbReference type="AlphaFoldDB" id="A0A1H8GY22"/>
<dbReference type="STRING" id="46177.SAMN05660976_07684"/>
<evidence type="ECO:0000313" key="2">
    <source>
        <dbReference type="EMBL" id="SEN48690.1"/>
    </source>
</evidence>
<dbReference type="RefSeq" id="WP_091105323.1">
    <property type="nucleotide sequence ID" value="NZ_FOBF01000027.1"/>
</dbReference>
<dbReference type="InterPro" id="IPR029068">
    <property type="entry name" value="Glyas_Bleomycin-R_OHBP_Dase"/>
</dbReference>